<sequence>MIFLLVSRQTYDVVQIATYNSYEDETIINMSNLQFNQDIDDSVFSIQIPEGADVIKLED</sequence>
<evidence type="ECO:0000256" key="1">
    <source>
        <dbReference type="ARBA" id="ARBA00022729"/>
    </source>
</evidence>
<dbReference type="InterPro" id="IPR029046">
    <property type="entry name" value="LolA/LolB/LppX"/>
</dbReference>
<dbReference type="Proteomes" id="UP000663720">
    <property type="component" value="Chromosome"/>
</dbReference>
<dbReference type="AlphaFoldDB" id="A0A975BAL8"/>
<dbReference type="KEGG" id="dli:dnl_41790"/>
<dbReference type="EMBL" id="CP061799">
    <property type="protein sequence ID" value="QTA81828.1"/>
    <property type="molecule type" value="Genomic_DNA"/>
</dbReference>
<dbReference type="SUPFAM" id="SSF89392">
    <property type="entry name" value="Prokaryotic lipoproteins and lipoprotein localization factors"/>
    <property type="match status" value="1"/>
</dbReference>
<proteinExistence type="predicted"/>
<keyword evidence="1" id="KW-0732">Signal</keyword>
<evidence type="ECO:0000313" key="3">
    <source>
        <dbReference type="Proteomes" id="UP000663720"/>
    </source>
</evidence>
<organism evidence="2 3">
    <name type="scientific">Desulfonema limicola</name>
    <dbReference type="NCBI Taxonomy" id="45656"/>
    <lineage>
        <taxon>Bacteria</taxon>
        <taxon>Pseudomonadati</taxon>
        <taxon>Thermodesulfobacteriota</taxon>
        <taxon>Desulfobacteria</taxon>
        <taxon>Desulfobacterales</taxon>
        <taxon>Desulfococcaceae</taxon>
        <taxon>Desulfonema</taxon>
    </lineage>
</organism>
<keyword evidence="3" id="KW-1185">Reference proteome</keyword>
<gene>
    <name evidence="2" type="ORF">dnl_41790</name>
</gene>
<protein>
    <submittedName>
        <fullName evidence="2">Lipoprotein translocalization domain-containing protein</fullName>
    </submittedName>
</protein>
<name>A0A975BAL8_9BACT</name>
<dbReference type="Gene3D" id="2.50.20.10">
    <property type="entry name" value="Lipoprotein localisation LolA/LolB/LppX"/>
    <property type="match status" value="1"/>
</dbReference>
<reference evidence="2" key="1">
    <citation type="journal article" date="2021" name="Microb. Physiol.">
        <title>Proteogenomic Insights into the Physiology of Marine, Sulfate-Reducing, Filamentous Desulfonema limicola and Desulfonema magnum.</title>
        <authorList>
            <person name="Schnaars V."/>
            <person name="Wohlbrand L."/>
            <person name="Scheve S."/>
            <person name="Hinrichs C."/>
            <person name="Reinhardt R."/>
            <person name="Rabus R."/>
        </authorList>
    </citation>
    <scope>NUCLEOTIDE SEQUENCE</scope>
    <source>
        <strain evidence="2">5ac10</strain>
    </source>
</reference>
<keyword evidence="2" id="KW-0449">Lipoprotein</keyword>
<evidence type="ECO:0000313" key="2">
    <source>
        <dbReference type="EMBL" id="QTA81828.1"/>
    </source>
</evidence>
<accession>A0A975BAL8</accession>